<evidence type="ECO:0000259" key="1">
    <source>
        <dbReference type="Pfam" id="PF13280"/>
    </source>
</evidence>
<dbReference type="InterPro" id="IPR031655">
    <property type="entry name" value="FokI_D3"/>
</dbReference>
<dbReference type="InterPro" id="IPR036388">
    <property type="entry name" value="WH-like_DNA-bd_sf"/>
</dbReference>
<dbReference type="Gene3D" id="1.10.10.10">
    <property type="entry name" value="Winged helix-like DNA-binding domain superfamily/Winged helix DNA-binding domain"/>
    <property type="match status" value="1"/>
</dbReference>
<dbReference type="PANTHER" id="PTHR34580">
    <property type="match status" value="1"/>
</dbReference>
<evidence type="ECO:0000313" key="4">
    <source>
        <dbReference type="Proteomes" id="UP000610862"/>
    </source>
</evidence>
<feature type="domain" description="WYL" evidence="1">
    <location>
        <begin position="143"/>
        <end position="216"/>
    </location>
</feature>
<evidence type="ECO:0000313" key="3">
    <source>
        <dbReference type="EMBL" id="MBC8568839.1"/>
    </source>
</evidence>
<dbReference type="SUPFAM" id="SSF46785">
    <property type="entry name" value="Winged helix' DNA-binding domain"/>
    <property type="match status" value="1"/>
</dbReference>
<dbReference type="InterPro" id="IPR036390">
    <property type="entry name" value="WH_DNA-bd_sf"/>
</dbReference>
<dbReference type="InterPro" id="IPR051534">
    <property type="entry name" value="CBASS_pafABC_assoc_protein"/>
</dbReference>
<dbReference type="Pfam" id="PF13280">
    <property type="entry name" value="WYL"/>
    <property type="match status" value="1"/>
</dbReference>
<sequence>MTISRNKLRILYIIKFLLEQTDEDNIMSAEDLINALNRYGIEAERKTIYSDIKVLIEFGIDIISLNGGKTPGYYIGTREFELPELKLLVDAVQASKFITAKKSKELISKIEKLASKNSARQLQRNVFIFNRTKTENERIYYNVDQIHTAVLENRQISFQYTEWNLQKELVTRKNGKIYIVSPWALTWDDENYYLIAFEEESRKIKHYRVDKMKNTEIIEEKRLGKDSFADFDLAFFAKKTFGMYGGRDETVSLVCENRLIGVILDRFSKDVIIIPEDSNHFRVNVLVSVSPQFFGWITGIGAGIHIEGPKVVKEEYRRFIEEILGNYVCK</sequence>
<accession>A0A926EAR1</accession>
<dbReference type="Pfam" id="PF16902">
    <property type="entry name" value="FokI_D3"/>
    <property type="match status" value="1"/>
</dbReference>
<comment type="caution">
    <text evidence="3">The sequence shown here is derived from an EMBL/GenBank/DDBJ whole genome shotgun (WGS) entry which is preliminary data.</text>
</comment>
<dbReference type="EMBL" id="JACRTA010000003">
    <property type="protein sequence ID" value="MBC8568839.1"/>
    <property type="molecule type" value="Genomic_DNA"/>
</dbReference>
<dbReference type="InterPro" id="IPR026881">
    <property type="entry name" value="WYL_dom"/>
</dbReference>
<dbReference type="Proteomes" id="UP000610862">
    <property type="component" value="Unassembled WGS sequence"/>
</dbReference>
<dbReference type="PROSITE" id="PS52050">
    <property type="entry name" value="WYL"/>
    <property type="match status" value="1"/>
</dbReference>
<protein>
    <submittedName>
        <fullName evidence="3">WYL domain-containing transcriptional regulator</fullName>
    </submittedName>
</protein>
<dbReference type="PANTHER" id="PTHR34580:SF1">
    <property type="entry name" value="PROTEIN PAFC"/>
    <property type="match status" value="1"/>
</dbReference>
<feature type="domain" description="FokI D3" evidence="2">
    <location>
        <begin position="11"/>
        <end position="63"/>
    </location>
</feature>
<organism evidence="3 4">
    <name type="scientific">Lentihominibacter hominis</name>
    <dbReference type="NCBI Taxonomy" id="2763645"/>
    <lineage>
        <taxon>Bacteria</taxon>
        <taxon>Bacillati</taxon>
        <taxon>Bacillota</taxon>
        <taxon>Clostridia</taxon>
        <taxon>Peptostreptococcales</taxon>
        <taxon>Anaerovoracaceae</taxon>
        <taxon>Lentihominibacter</taxon>
    </lineage>
</organism>
<evidence type="ECO:0000259" key="2">
    <source>
        <dbReference type="Pfam" id="PF16902"/>
    </source>
</evidence>
<proteinExistence type="predicted"/>
<dbReference type="AlphaFoldDB" id="A0A926EAR1"/>
<gene>
    <name evidence="3" type="ORF">H8692_08720</name>
</gene>
<reference evidence="3" key="1">
    <citation type="submission" date="2020-08" db="EMBL/GenBank/DDBJ databases">
        <title>Genome public.</title>
        <authorList>
            <person name="Liu C."/>
            <person name="Sun Q."/>
        </authorList>
    </citation>
    <scope>NUCLEOTIDE SEQUENCE</scope>
    <source>
        <strain evidence="3">NSJ-24</strain>
    </source>
</reference>
<name>A0A926EAR1_9FIRM</name>
<keyword evidence="4" id="KW-1185">Reference proteome</keyword>